<evidence type="ECO:0000313" key="2">
    <source>
        <dbReference type="Proteomes" id="UP001283361"/>
    </source>
</evidence>
<organism evidence="1 2">
    <name type="scientific">Elysia crispata</name>
    <name type="common">lettuce slug</name>
    <dbReference type="NCBI Taxonomy" id="231223"/>
    <lineage>
        <taxon>Eukaryota</taxon>
        <taxon>Metazoa</taxon>
        <taxon>Spiralia</taxon>
        <taxon>Lophotrochozoa</taxon>
        <taxon>Mollusca</taxon>
        <taxon>Gastropoda</taxon>
        <taxon>Heterobranchia</taxon>
        <taxon>Euthyneura</taxon>
        <taxon>Panpulmonata</taxon>
        <taxon>Sacoglossa</taxon>
        <taxon>Placobranchoidea</taxon>
        <taxon>Plakobranchidae</taxon>
        <taxon>Elysia</taxon>
    </lineage>
</organism>
<name>A0AAE0ZEG7_9GAST</name>
<protein>
    <submittedName>
        <fullName evidence="1">Uncharacterized protein</fullName>
    </submittedName>
</protein>
<dbReference type="EMBL" id="JAWDGP010004098">
    <property type="protein sequence ID" value="KAK3767884.1"/>
    <property type="molecule type" value="Genomic_DNA"/>
</dbReference>
<dbReference type="Proteomes" id="UP001283361">
    <property type="component" value="Unassembled WGS sequence"/>
</dbReference>
<dbReference type="AlphaFoldDB" id="A0AAE0ZEG7"/>
<sequence>MAGFVGKEAADKIRWHIKVGFGESASLEPSRWTIYGVISNLFILSTTAKAISAITLTAATVAAVLTNPCPRHVGPLALSFPAAAVSPMTGLVIPGQLLTPESHYGLAGS</sequence>
<proteinExistence type="predicted"/>
<comment type="caution">
    <text evidence="1">The sequence shown here is derived from an EMBL/GenBank/DDBJ whole genome shotgun (WGS) entry which is preliminary data.</text>
</comment>
<gene>
    <name evidence="1" type="ORF">RRG08_059213</name>
</gene>
<keyword evidence="2" id="KW-1185">Reference proteome</keyword>
<reference evidence="1" key="1">
    <citation type="journal article" date="2023" name="G3 (Bethesda)">
        <title>A reference genome for the long-term kleptoplast-retaining sea slug Elysia crispata morphotype clarki.</title>
        <authorList>
            <person name="Eastman K.E."/>
            <person name="Pendleton A.L."/>
            <person name="Shaikh M.A."/>
            <person name="Suttiyut T."/>
            <person name="Ogas R."/>
            <person name="Tomko P."/>
            <person name="Gavelis G."/>
            <person name="Widhalm J.R."/>
            <person name="Wisecaver J.H."/>
        </authorList>
    </citation>
    <scope>NUCLEOTIDE SEQUENCE</scope>
    <source>
        <strain evidence="1">ECLA1</strain>
    </source>
</reference>
<evidence type="ECO:0000313" key="1">
    <source>
        <dbReference type="EMBL" id="KAK3767884.1"/>
    </source>
</evidence>
<accession>A0AAE0ZEG7</accession>